<evidence type="ECO:0000259" key="4">
    <source>
        <dbReference type="Pfam" id="PF00561"/>
    </source>
</evidence>
<keyword evidence="6" id="KW-1185">Reference proteome</keyword>
<evidence type="ECO:0000256" key="3">
    <source>
        <dbReference type="SAM" id="SignalP"/>
    </source>
</evidence>
<keyword evidence="2 5" id="KW-0378">Hydrolase</keyword>
<feature type="signal peptide" evidence="3">
    <location>
        <begin position="1"/>
        <end position="19"/>
    </location>
</feature>
<comment type="caution">
    <text evidence="5">The sequence shown here is derived from an EMBL/GenBank/DDBJ whole genome shotgun (WGS) entry which is preliminary data.</text>
</comment>
<dbReference type="PRINTS" id="PR00111">
    <property type="entry name" value="ABHYDROLASE"/>
</dbReference>
<gene>
    <name evidence="5" type="ORF">RM553_19070</name>
</gene>
<accession>A0ABU3CF04</accession>
<dbReference type="Proteomes" id="UP001262889">
    <property type="component" value="Unassembled WGS sequence"/>
</dbReference>
<comment type="similarity">
    <text evidence="1">Belongs to the peptidase S33 family.</text>
</comment>
<keyword evidence="3" id="KW-0732">Signal</keyword>
<evidence type="ECO:0000313" key="6">
    <source>
        <dbReference type="Proteomes" id="UP001262889"/>
    </source>
</evidence>
<dbReference type="SUPFAM" id="SSF53474">
    <property type="entry name" value="alpha/beta-Hydrolases"/>
    <property type="match status" value="1"/>
</dbReference>
<protein>
    <submittedName>
        <fullName evidence="5">Alpha/beta fold hydrolase</fullName>
    </submittedName>
</protein>
<dbReference type="InterPro" id="IPR002410">
    <property type="entry name" value="Peptidase_S33"/>
</dbReference>
<dbReference type="Pfam" id="PF00561">
    <property type="entry name" value="Abhydrolase_1"/>
    <property type="match status" value="1"/>
</dbReference>
<dbReference type="InterPro" id="IPR029058">
    <property type="entry name" value="AB_hydrolase_fold"/>
</dbReference>
<feature type="chain" id="PRO_5046157722" evidence="3">
    <location>
        <begin position="20"/>
        <end position="309"/>
    </location>
</feature>
<evidence type="ECO:0000313" key="5">
    <source>
        <dbReference type="EMBL" id="MDT0644942.1"/>
    </source>
</evidence>
<sequence>MNKIIVVLFLTLFGNKVFAQELEIQTFGNKNDKALIFLHGGPGYNSVPFEQTTANELANNGFFVISYDRRGEGRNENLKAEYTFTQTFEDLNQIFQKYNLKKATLIGHSFGGIIGTMFTDKYSDKIDNLILVSVPISMPQTFENIIASSKEIYTKKDDKVNLNYINMLQNMDSTSLEYATYSFMHAMSNGFYSTKNPNQKAIELYQKFKTDTLLQKYASKNEYLAPQKFWENEHYTSLSIKINLENLKNKKVSVYGIYGKEDGLYSPEQIDSLVNILGDENVEYLENSSHNVFIDRQNEFIDLVKKWTN</sequence>
<dbReference type="PRINTS" id="PR00793">
    <property type="entry name" value="PROAMNOPTASE"/>
</dbReference>
<evidence type="ECO:0000256" key="1">
    <source>
        <dbReference type="ARBA" id="ARBA00010088"/>
    </source>
</evidence>
<dbReference type="GO" id="GO:0016787">
    <property type="term" value="F:hydrolase activity"/>
    <property type="evidence" value="ECO:0007669"/>
    <property type="project" value="UniProtKB-KW"/>
</dbReference>
<dbReference type="PANTHER" id="PTHR43798">
    <property type="entry name" value="MONOACYLGLYCEROL LIPASE"/>
    <property type="match status" value="1"/>
</dbReference>
<dbReference type="InterPro" id="IPR000073">
    <property type="entry name" value="AB_hydrolase_1"/>
</dbReference>
<proteinExistence type="inferred from homology"/>
<dbReference type="EMBL" id="JAVRHQ010000049">
    <property type="protein sequence ID" value="MDT0644942.1"/>
    <property type="molecule type" value="Genomic_DNA"/>
</dbReference>
<dbReference type="InterPro" id="IPR050266">
    <property type="entry name" value="AB_hydrolase_sf"/>
</dbReference>
<evidence type="ECO:0000256" key="2">
    <source>
        <dbReference type="ARBA" id="ARBA00022801"/>
    </source>
</evidence>
<organism evidence="5 6">
    <name type="scientific">Autumnicola tepida</name>
    <dbReference type="NCBI Taxonomy" id="3075595"/>
    <lineage>
        <taxon>Bacteria</taxon>
        <taxon>Pseudomonadati</taxon>
        <taxon>Bacteroidota</taxon>
        <taxon>Flavobacteriia</taxon>
        <taxon>Flavobacteriales</taxon>
        <taxon>Flavobacteriaceae</taxon>
        <taxon>Autumnicola</taxon>
    </lineage>
</organism>
<reference evidence="5 6" key="1">
    <citation type="submission" date="2023-09" db="EMBL/GenBank/DDBJ databases">
        <authorList>
            <person name="Rey-Velasco X."/>
        </authorList>
    </citation>
    <scope>NUCLEOTIDE SEQUENCE [LARGE SCALE GENOMIC DNA]</scope>
    <source>
        <strain evidence="5 6">F363</strain>
    </source>
</reference>
<dbReference type="Gene3D" id="3.40.50.1820">
    <property type="entry name" value="alpha/beta hydrolase"/>
    <property type="match status" value="1"/>
</dbReference>
<name>A0ABU3CF04_9FLAO</name>
<dbReference type="PANTHER" id="PTHR43798:SF33">
    <property type="entry name" value="HYDROLASE, PUTATIVE (AFU_ORTHOLOGUE AFUA_2G14860)-RELATED"/>
    <property type="match status" value="1"/>
</dbReference>
<feature type="domain" description="AB hydrolase-1" evidence="4">
    <location>
        <begin position="34"/>
        <end position="296"/>
    </location>
</feature>
<dbReference type="RefSeq" id="WP_311536557.1">
    <property type="nucleotide sequence ID" value="NZ_JAVRHQ010000049.1"/>
</dbReference>